<sequence>MAEAHDLALLNAAENPELRLLVEPADAGTRIDRYVAANVPDLSRSYAHQLLEDGHITLNGADARPSAQLRAGDMVLVRRPLARPTDLVAQDIPLTVVYEDADVVVIDKPAGMVVHPAPGHLDGTLVNALLARYPDITVGSDLRPGIVHRLDRDTSGLLVVTRNDPARHAIQAQQLARTMLKAYLAVVEGRFKEPSGVIDAPIGRHPTDRLRQAIVANGRVARTHWQVVEELGDYTLIEARLETGRTHQIRVHFSHKSRPLLGDPLYGPRKPRATFGLTRQFLHAYRLGFALPSTGERVEFQSPLPGDLQAALEALRARATGTR</sequence>
<evidence type="ECO:0000256" key="5">
    <source>
        <dbReference type="PROSITE-ProRule" id="PRU00182"/>
    </source>
</evidence>
<dbReference type="PANTHER" id="PTHR21600">
    <property type="entry name" value="MITOCHONDRIAL RNA PSEUDOURIDINE SYNTHASE"/>
    <property type="match status" value="1"/>
</dbReference>
<dbReference type="Gene3D" id="3.10.290.10">
    <property type="entry name" value="RNA-binding S4 domain"/>
    <property type="match status" value="1"/>
</dbReference>
<name>A0A0P9DQX1_9CHLR</name>
<proteinExistence type="inferred from homology"/>
<dbReference type="GO" id="GO:0003723">
    <property type="term" value="F:RNA binding"/>
    <property type="evidence" value="ECO:0007669"/>
    <property type="project" value="UniProtKB-KW"/>
</dbReference>
<dbReference type="CDD" id="cd02869">
    <property type="entry name" value="PseudoU_synth_RluA_like"/>
    <property type="match status" value="1"/>
</dbReference>
<evidence type="ECO:0000313" key="9">
    <source>
        <dbReference type="Proteomes" id="UP000050509"/>
    </source>
</evidence>
<keyword evidence="3 6" id="KW-0413">Isomerase</keyword>
<dbReference type="NCBIfam" id="TIGR00005">
    <property type="entry name" value="rluA_subfam"/>
    <property type="match status" value="1"/>
</dbReference>
<dbReference type="SMART" id="SM00363">
    <property type="entry name" value="S4"/>
    <property type="match status" value="1"/>
</dbReference>
<feature type="domain" description="RNA-binding S4" evidence="7">
    <location>
        <begin position="29"/>
        <end position="93"/>
    </location>
</feature>
<dbReference type="Pfam" id="PF00849">
    <property type="entry name" value="PseudoU_synth_2"/>
    <property type="match status" value="1"/>
</dbReference>
<dbReference type="CDD" id="cd00165">
    <property type="entry name" value="S4"/>
    <property type="match status" value="1"/>
</dbReference>
<evidence type="ECO:0000256" key="3">
    <source>
        <dbReference type="ARBA" id="ARBA00023235"/>
    </source>
</evidence>
<gene>
    <name evidence="8" type="ORF">SE17_14450</name>
</gene>
<dbReference type="Pfam" id="PF01479">
    <property type="entry name" value="S4"/>
    <property type="match status" value="1"/>
</dbReference>
<evidence type="ECO:0000256" key="2">
    <source>
        <dbReference type="ARBA" id="ARBA00010876"/>
    </source>
</evidence>
<dbReference type="GO" id="GO:0000455">
    <property type="term" value="P:enzyme-directed rRNA pseudouridine synthesis"/>
    <property type="evidence" value="ECO:0007669"/>
    <property type="project" value="TreeGrafter"/>
</dbReference>
<feature type="active site" evidence="4">
    <location>
        <position position="151"/>
    </location>
</feature>
<comment type="function">
    <text evidence="6">Responsible for synthesis of pseudouridine from uracil.</text>
</comment>
<evidence type="ECO:0000256" key="4">
    <source>
        <dbReference type="PIRSR" id="PIRSR606225-1"/>
    </source>
</evidence>
<dbReference type="PANTHER" id="PTHR21600:SF44">
    <property type="entry name" value="RIBOSOMAL LARGE SUBUNIT PSEUDOURIDINE SYNTHASE D"/>
    <property type="match status" value="1"/>
</dbReference>
<evidence type="ECO:0000313" key="8">
    <source>
        <dbReference type="EMBL" id="KPV52610.1"/>
    </source>
</evidence>
<dbReference type="PROSITE" id="PS01129">
    <property type="entry name" value="PSI_RLU"/>
    <property type="match status" value="1"/>
</dbReference>
<keyword evidence="5" id="KW-0694">RNA-binding</keyword>
<dbReference type="InterPro" id="IPR020103">
    <property type="entry name" value="PsdUridine_synth_cat_dom_sf"/>
</dbReference>
<dbReference type="AlphaFoldDB" id="A0A0P9DQX1"/>
<dbReference type="Proteomes" id="UP000050509">
    <property type="component" value="Unassembled WGS sequence"/>
</dbReference>
<dbReference type="InterPro" id="IPR036986">
    <property type="entry name" value="S4_RNA-bd_sf"/>
</dbReference>
<comment type="caution">
    <text evidence="8">The sequence shown here is derived from an EMBL/GenBank/DDBJ whole genome shotgun (WGS) entry which is preliminary data.</text>
</comment>
<dbReference type="SUPFAM" id="SSF55120">
    <property type="entry name" value="Pseudouridine synthase"/>
    <property type="match status" value="1"/>
</dbReference>
<organism evidence="8 9">
    <name type="scientific">Kouleothrix aurantiaca</name>
    <dbReference type="NCBI Taxonomy" id="186479"/>
    <lineage>
        <taxon>Bacteria</taxon>
        <taxon>Bacillati</taxon>
        <taxon>Chloroflexota</taxon>
        <taxon>Chloroflexia</taxon>
        <taxon>Chloroflexales</taxon>
        <taxon>Roseiflexineae</taxon>
        <taxon>Roseiflexaceae</taxon>
        <taxon>Kouleothrix</taxon>
    </lineage>
</organism>
<dbReference type="InterPro" id="IPR006224">
    <property type="entry name" value="PsdUridine_synth_RluA-like_CS"/>
</dbReference>
<dbReference type="InterPro" id="IPR050188">
    <property type="entry name" value="RluA_PseudoU_synthase"/>
</dbReference>
<dbReference type="SUPFAM" id="SSF55174">
    <property type="entry name" value="Alpha-L RNA-binding motif"/>
    <property type="match status" value="1"/>
</dbReference>
<dbReference type="GO" id="GO:0120159">
    <property type="term" value="F:rRNA pseudouridine synthase activity"/>
    <property type="evidence" value="ECO:0007669"/>
    <property type="project" value="UniProtKB-ARBA"/>
</dbReference>
<comment type="similarity">
    <text evidence="2 6">Belongs to the pseudouridine synthase RluA family.</text>
</comment>
<dbReference type="EMBL" id="LJCR01000489">
    <property type="protein sequence ID" value="KPV52610.1"/>
    <property type="molecule type" value="Genomic_DNA"/>
</dbReference>
<dbReference type="InterPro" id="IPR006145">
    <property type="entry name" value="PsdUridine_synth_RsuA/RluA"/>
</dbReference>
<evidence type="ECO:0000256" key="6">
    <source>
        <dbReference type="RuleBase" id="RU362028"/>
    </source>
</evidence>
<dbReference type="EC" id="5.4.99.-" evidence="6"/>
<protein>
    <recommendedName>
        <fullName evidence="6">Pseudouridine synthase</fullName>
        <ecNumber evidence="6">5.4.99.-</ecNumber>
    </recommendedName>
</protein>
<comment type="catalytic activity">
    <reaction evidence="1 6">
        <text>a uridine in RNA = a pseudouridine in RNA</text>
        <dbReference type="Rhea" id="RHEA:48348"/>
        <dbReference type="Rhea" id="RHEA-COMP:12068"/>
        <dbReference type="Rhea" id="RHEA-COMP:12069"/>
        <dbReference type="ChEBI" id="CHEBI:65314"/>
        <dbReference type="ChEBI" id="CHEBI:65315"/>
    </reaction>
</comment>
<dbReference type="InterPro" id="IPR006225">
    <property type="entry name" value="PsdUridine_synth_RluC/D"/>
</dbReference>
<dbReference type="PROSITE" id="PS50889">
    <property type="entry name" value="S4"/>
    <property type="match status" value="1"/>
</dbReference>
<dbReference type="InterPro" id="IPR002942">
    <property type="entry name" value="S4_RNA-bd"/>
</dbReference>
<evidence type="ECO:0000259" key="7">
    <source>
        <dbReference type="SMART" id="SM00363"/>
    </source>
</evidence>
<keyword evidence="9" id="KW-1185">Reference proteome</keyword>
<evidence type="ECO:0000256" key="1">
    <source>
        <dbReference type="ARBA" id="ARBA00000073"/>
    </source>
</evidence>
<accession>A0A0P9DQX1</accession>
<dbReference type="Gene3D" id="3.30.2350.10">
    <property type="entry name" value="Pseudouridine synthase"/>
    <property type="match status" value="1"/>
</dbReference>
<dbReference type="PATRIC" id="fig|186479.3.peg.8604"/>
<reference evidence="8 9" key="1">
    <citation type="submission" date="2015-09" db="EMBL/GenBank/DDBJ databases">
        <title>Draft genome sequence of Kouleothrix aurantiaca JCM 19913.</title>
        <authorList>
            <person name="Hemp J."/>
        </authorList>
    </citation>
    <scope>NUCLEOTIDE SEQUENCE [LARGE SCALE GENOMIC DNA]</scope>
    <source>
        <strain evidence="8 9">COM-B</strain>
    </source>
</reference>